<evidence type="ECO:0000256" key="1">
    <source>
        <dbReference type="ARBA" id="ARBA00022485"/>
    </source>
</evidence>
<organism evidence="7 8">
    <name type="scientific">Metallosphaera hakonensis JCM 8857 = DSM 7519</name>
    <dbReference type="NCBI Taxonomy" id="1293036"/>
    <lineage>
        <taxon>Archaea</taxon>
        <taxon>Thermoproteota</taxon>
        <taxon>Thermoprotei</taxon>
        <taxon>Sulfolobales</taxon>
        <taxon>Sulfolobaceae</taxon>
        <taxon>Metallosphaera</taxon>
    </lineage>
</organism>
<keyword evidence="3" id="KW-0479">Metal-binding</keyword>
<dbReference type="RefSeq" id="WP_110369542.1">
    <property type="nucleotide sequence ID" value="NZ_CP029287.2"/>
</dbReference>
<dbReference type="InterPro" id="IPR007197">
    <property type="entry name" value="rSAM"/>
</dbReference>
<keyword evidence="4" id="KW-0408">Iron</keyword>
<dbReference type="CDD" id="cd01335">
    <property type="entry name" value="Radical_SAM"/>
    <property type="match status" value="1"/>
</dbReference>
<dbReference type="STRING" id="1293036.GCA_001315825_01316"/>
<evidence type="ECO:0000256" key="4">
    <source>
        <dbReference type="ARBA" id="ARBA00023004"/>
    </source>
</evidence>
<dbReference type="SFLD" id="SFLDS00029">
    <property type="entry name" value="Radical_SAM"/>
    <property type="match status" value="1"/>
</dbReference>
<sequence>MEVLLSAGTYYGIKKGLVYSQTAYALMKGGCVNHCKFCSQSLSNSADKSFLSRVKWYSVDIDEVKESLSIFKRFCLQTVVKPNFEEEMVEIISKISSKKSVTTTPISSDYLRILKEKGVDYLGVGLDTTEGNWDNAGKPGKFSDYMRFIEEAINVFGRGKVYVHLVYGLGEKEEEFVSLMRTLHFMGAEVALFAFTPVKGTPMSNKNPPKLEDYRRIQRLRFKIYHGVDGGEFSYLTSGCPSCDRPFYNEDPKGLMYNVPLMVRKE</sequence>
<protein>
    <submittedName>
        <fullName evidence="7">Radical SAM protein</fullName>
    </submittedName>
</protein>
<dbReference type="GO" id="GO:0051537">
    <property type="term" value="F:2 iron, 2 sulfur cluster binding"/>
    <property type="evidence" value="ECO:0007669"/>
    <property type="project" value="TreeGrafter"/>
</dbReference>
<dbReference type="GO" id="GO:0046872">
    <property type="term" value="F:metal ion binding"/>
    <property type="evidence" value="ECO:0007669"/>
    <property type="project" value="UniProtKB-KW"/>
</dbReference>
<keyword evidence="5" id="KW-0411">Iron-sulfur</keyword>
<evidence type="ECO:0000259" key="6">
    <source>
        <dbReference type="PROSITE" id="PS51918"/>
    </source>
</evidence>
<evidence type="ECO:0000256" key="3">
    <source>
        <dbReference type="ARBA" id="ARBA00022723"/>
    </source>
</evidence>
<proteinExistence type="predicted"/>
<dbReference type="GO" id="GO:0009102">
    <property type="term" value="P:biotin biosynthetic process"/>
    <property type="evidence" value="ECO:0007669"/>
    <property type="project" value="InterPro"/>
</dbReference>
<dbReference type="GeneID" id="36835910"/>
<dbReference type="GO" id="GO:0051539">
    <property type="term" value="F:4 iron, 4 sulfur cluster binding"/>
    <property type="evidence" value="ECO:0007669"/>
    <property type="project" value="UniProtKB-KW"/>
</dbReference>
<dbReference type="GO" id="GO:0004076">
    <property type="term" value="F:biotin synthase activity"/>
    <property type="evidence" value="ECO:0007669"/>
    <property type="project" value="InterPro"/>
</dbReference>
<dbReference type="PANTHER" id="PTHR22976">
    <property type="entry name" value="BIOTIN SYNTHASE"/>
    <property type="match status" value="1"/>
</dbReference>
<dbReference type="SUPFAM" id="SSF102114">
    <property type="entry name" value="Radical SAM enzymes"/>
    <property type="match status" value="1"/>
</dbReference>
<gene>
    <name evidence="7" type="ORF">DFR87_11170</name>
</gene>
<accession>A0A2U9IW07</accession>
<dbReference type="Proteomes" id="UP000247586">
    <property type="component" value="Chromosome"/>
</dbReference>
<keyword evidence="1" id="KW-0004">4Fe-4S</keyword>
<dbReference type="InterPro" id="IPR013785">
    <property type="entry name" value="Aldolase_TIM"/>
</dbReference>
<feature type="domain" description="Radical SAM core" evidence="6">
    <location>
        <begin position="17"/>
        <end position="229"/>
    </location>
</feature>
<evidence type="ECO:0000256" key="2">
    <source>
        <dbReference type="ARBA" id="ARBA00022691"/>
    </source>
</evidence>
<dbReference type="AlphaFoldDB" id="A0A2U9IW07"/>
<evidence type="ECO:0000313" key="7">
    <source>
        <dbReference type="EMBL" id="AWS00154.1"/>
    </source>
</evidence>
<name>A0A2U9IW07_9CREN</name>
<reference evidence="7" key="1">
    <citation type="submission" date="2018-05" db="EMBL/GenBank/DDBJ databases">
        <title>Complete Genome Sequences of Extremely Thermoacidophilic, Metal-Mobilizing Type-Strain Members of the Archaeal Family Sulfolobaceae: Acidianus brierleyi DSM-1651T, Acidianus sulfidivorans DSM-18786T, Metallosphaera hakonensis DSM-7519T, and Metallosphaera prunae DSM-10039T.</title>
        <authorList>
            <person name="Counts J.A."/>
            <person name="Kelly R.M."/>
        </authorList>
    </citation>
    <scope>NUCLEOTIDE SEQUENCE [LARGE SCALE GENOMIC DNA]</scope>
    <source>
        <strain evidence="7">HO1-1</strain>
    </source>
</reference>
<keyword evidence="2" id="KW-0949">S-adenosyl-L-methionine</keyword>
<dbReference type="OrthoDB" id="15118at2157"/>
<evidence type="ECO:0000313" key="8">
    <source>
        <dbReference type="Proteomes" id="UP000247586"/>
    </source>
</evidence>
<dbReference type="PROSITE" id="PS51918">
    <property type="entry name" value="RADICAL_SAM"/>
    <property type="match status" value="1"/>
</dbReference>
<dbReference type="EMBL" id="CP029287">
    <property type="protein sequence ID" value="AWS00154.1"/>
    <property type="molecule type" value="Genomic_DNA"/>
</dbReference>
<dbReference type="PANTHER" id="PTHR22976:SF2">
    <property type="entry name" value="BIOTIN SYNTHASE, MITOCHONDRIAL"/>
    <property type="match status" value="1"/>
</dbReference>
<dbReference type="KEGG" id="mhk:DFR87_11170"/>
<dbReference type="SMART" id="SM00729">
    <property type="entry name" value="Elp3"/>
    <property type="match status" value="1"/>
</dbReference>
<keyword evidence="8" id="KW-1185">Reference proteome</keyword>
<dbReference type="InterPro" id="IPR002684">
    <property type="entry name" value="Biotin_synth/BioAB"/>
</dbReference>
<dbReference type="Pfam" id="PF04055">
    <property type="entry name" value="Radical_SAM"/>
    <property type="match status" value="1"/>
</dbReference>
<dbReference type="Gene3D" id="3.20.20.70">
    <property type="entry name" value="Aldolase class I"/>
    <property type="match status" value="1"/>
</dbReference>
<dbReference type="InterPro" id="IPR058240">
    <property type="entry name" value="rSAM_sf"/>
</dbReference>
<dbReference type="InterPro" id="IPR006638">
    <property type="entry name" value="Elp3/MiaA/NifB-like_rSAM"/>
</dbReference>
<evidence type="ECO:0000256" key="5">
    <source>
        <dbReference type="ARBA" id="ARBA00023014"/>
    </source>
</evidence>
<dbReference type="SFLD" id="SFLDG01098">
    <property type="entry name" value="Uncharacterised_Radical_SAM_Su"/>
    <property type="match status" value="1"/>
</dbReference>